<dbReference type="AlphaFoldDB" id="A0A017S9T1"/>
<sequence>MIYLYADLIIDISGDGWKHPEQVPRHLHRSCRENPLLWTLCQSLTFTLYGLGKGERAWALLHLALEHMSSYTRLVLGSYPYSYSLYLPRVIDVLGDFETGPLQNFQTLGLKGVSTHGDSLCQTKLQKKAGTAPFTKLKLRCFLLTPRTLEALVRWPKRLEAFELKFSFGDDYAEMGLYTEWTLSIFKQILAIHRSTLRSINLYAVCISRLAGFDLCEFESLEKLSLSSACTGHQYPVRDHMIGVLTNLLAPRLRVFHWDLTLQDQQHCEGLDGFGQEEEDWLRALVREALARGCPLQRIEIKFTPDSGHNFNGIYPWDRMDALGADLRPYGIKVYYNPPSISRDEFLDIVKSTKRWEAYRDLNLGK</sequence>
<evidence type="ECO:0000313" key="1">
    <source>
        <dbReference type="EMBL" id="EYE92950.1"/>
    </source>
</evidence>
<keyword evidence="2" id="KW-1185">Reference proteome</keyword>
<dbReference type="OrthoDB" id="5139510at2759"/>
<protein>
    <submittedName>
        <fullName evidence="1">Uncharacterized protein</fullName>
    </submittedName>
</protein>
<dbReference type="EMBL" id="KK088434">
    <property type="protein sequence ID" value="EYE92950.1"/>
    <property type="molecule type" value="Genomic_DNA"/>
</dbReference>
<evidence type="ECO:0000313" key="2">
    <source>
        <dbReference type="Proteomes" id="UP000019804"/>
    </source>
</evidence>
<proteinExistence type="predicted"/>
<reference evidence="2" key="1">
    <citation type="journal article" date="2014" name="Nat. Commun.">
        <title>Genomic adaptations of the halophilic Dead Sea filamentous fungus Eurotium rubrum.</title>
        <authorList>
            <person name="Kis-Papo T."/>
            <person name="Weig A.R."/>
            <person name="Riley R."/>
            <person name="Persoh D."/>
            <person name="Salamov A."/>
            <person name="Sun H."/>
            <person name="Lipzen A."/>
            <person name="Wasser S.P."/>
            <person name="Rambold G."/>
            <person name="Grigoriev I.V."/>
            <person name="Nevo E."/>
        </authorList>
    </citation>
    <scope>NUCLEOTIDE SEQUENCE [LARGE SCALE GENOMIC DNA]</scope>
    <source>
        <strain evidence="2">CBS 135680</strain>
    </source>
</reference>
<gene>
    <name evidence="1" type="ORF">EURHEDRAFT_517235</name>
</gene>
<dbReference type="RefSeq" id="XP_040636638.1">
    <property type="nucleotide sequence ID" value="XM_040786547.1"/>
</dbReference>
<dbReference type="Proteomes" id="UP000019804">
    <property type="component" value="Unassembled WGS sequence"/>
</dbReference>
<dbReference type="HOGENOM" id="CLU_051354_0_0_1"/>
<accession>A0A017S9T1</accession>
<dbReference type="GeneID" id="63701671"/>
<organism evidence="1 2">
    <name type="scientific">Aspergillus ruber (strain CBS 135680)</name>
    <dbReference type="NCBI Taxonomy" id="1388766"/>
    <lineage>
        <taxon>Eukaryota</taxon>
        <taxon>Fungi</taxon>
        <taxon>Dikarya</taxon>
        <taxon>Ascomycota</taxon>
        <taxon>Pezizomycotina</taxon>
        <taxon>Eurotiomycetes</taxon>
        <taxon>Eurotiomycetidae</taxon>
        <taxon>Eurotiales</taxon>
        <taxon>Aspergillaceae</taxon>
        <taxon>Aspergillus</taxon>
        <taxon>Aspergillus subgen. Aspergillus</taxon>
    </lineage>
</organism>
<name>A0A017S9T1_ASPRC</name>